<proteinExistence type="predicted"/>
<dbReference type="Proteomes" id="UP000326565">
    <property type="component" value="Unassembled WGS sequence"/>
</dbReference>
<keyword evidence="1" id="KW-0812">Transmembrane</keyword>
<organism evidence="2 3">
    <name type="scientific">Aspergillus leporis</name>
    <dbReference type="NCBI Taxonomy" id="41062"/>
    <lineage>
        <taxon>Eukaryota</taxon>
        <taxon>Fungi</taxon>
        <taxon>Dikarya</taxon>
        <taxon>Ascomycota</taxon>
        <taxon>Pezizomycotina</taxon>
        <taxon>Eurotiomycetes</taxon>
        <taxon>Eurotiomycetidae</taxon>
        <taxon>Eurotiales</taxon>
        <taxon>Aspergillaceae</taxon>
        <taxon>Aspergillus</taxon>
        <taxon>Aspergillus subgen. Circumdati</taxon>
    </lineage>
</organism>
<evidence type="ECO:0000256" key="1">
    <source>
        <dbReference type="SAM" id="Phobius"/>
    </source>
</evidence>
<evidence type="ECO:0000313" key="2">
    <source>
        <dbReference type="EMBL" id="KAB8075272.1"/>
    </source>
</evidence>
<keyword evidence="3" id="KW-1185">Reference proteome</keyword>
<keyword evidence="1" id="KW-1133">Transmembrane helix</keyword>
<protein>
    <submittedName>
        <fullName evidence="2">Uncharacterized protein</fullName>
    </submittedName>
</protein>
<name>A0A5N5X7K2_9EURO</name>
<sequence>MGMFRCMLSRDIGCLHPVVVLGASLLLVLPYVPILDGPLPFLTHGVENQEYSISHG</sequence>
<dbReference type="AlphaFoldDB" id="A0A5N5X7K2"/>
<gene>
    <name evidence="2" type="ORF">BDV29DRAFT_172168</name>
</gene>
<feature type="transmembrane region" description="Helical" evidence="1">
    <location>
        <begin position="12"/>
        <end position="32"/>
    </location>
</feature>
<reference evidence="2 3" key="1">
    <citation type="submission" date="2019-04" db="EMBL/GenBank/DDBJ databases">
        <title>Friends and foes A comparative genomics study of 23 Aspergillus species from section Flavi.</title>
        <authorList>
            <consortium name="DOE Joint Genome Institute"/>
            <person name="Kjaerbolling I."/>
            <person name="Vesth T."/>
            <person name="Frisvad J.C."/>
            <person name="Nybo J.L."/>
            <person name="Theobald S."/>
            <person name="Kildgaard S."/>
            <person name="Isbrandt T."/>
            <person name="Kuo A."/>
            <person name="Sato A."/>
            <person name="Lyhne E.K."/>
            <person name="Kogle M.E."/>
            <person name="Wiebenga A."/>
            <person name="Kun R.S."/>
            <person name="Lubbers R.J."/>
            <person name="Makela M.R."/>
            <person name="Barry K."/>
            <person name="Chovatia M."/>
            <person name="Clum A."/>
            <person name="Daum C."/>
            <person name="Haridas S."/>
            <person name="He G."/>
            <person name="LaButti K."/>
            <person name="Lipzen A."/>
            <person name="Mondo S."/>
            <person name="Riley R."/>
            <person name="Salamov A."/>
            <person name="Simmons B.A."/>
            <person name="Magnuson J.K."/>
            <person name="Henrissat B."/>
            <person name="Mortensen U.H."/>
            <person name="Larsen T.O."/>
            <person name="Devries R.P."/>
            <person name="Grigoriev I.V."/>
            <person name="Machida M."/>
            <person name="Baker S.E."/>
            <person name="Andersen M.R."/>
        </authorList>
    </citation>
    <scope>NUCLEOTIDE SEQUENCE [LARGE SCALE GENOMIC DNA]</scope>
    <source>
        <strain evidence="2 3">CBS 151.66</strain>
    </source>
</reference>
<accession>A0A5N5X7K2</accession>
<keyword evidence="1" id="KW-0472">Membrane</keyword>
<dbReference type="EMBL" id="ML732196">
    <property type="protein sequence ID" value="KAB8075272.1"/>
    <property type="molecule type" value="Genomic_DNA"/>
</dbReference>
<evidence type="ECO:0000313" key="3">
    <source>
        <dbReference type="Proteomes" id="UP000326565"/>
    </source>
</evidence>